<dbReference type="EMBL" id="KV941034">
    <property type="protein sequence ID" value="PIO27248.1"/>
    <property type="molecule type" value="Genomic_DNA"/>
</dbReference>
<dbReference type="GO" id="GO:0005788">
    <property type="term" value="C:endoplasmic reticulum lumen"/>
    <property type="evidence" value="ECO:0007669"/>
    <property type="project" value="UniProtKB-ARBA"/>
</dbReference>
<dbReference type="PANTHER" id="PTHR11592">
    <property type="entry name" value="GLUTATHIONE PEROXIDASE"/>
    <property type="match status" value="1"/>
</dbReference>
<dbReference type="Proteomes" id="UP000228934">
    <property type="component" value="Unassembled WGS sequence"/>
</dbReference>
<evidence type="ECO:0000313" key="13">
    <source>
        <dbReference type="EMBL" id="PIO27248.1"/>
    </source>
</evidence>
<keyword evidence="5 11" id="KW-0575">Peroxidase</keyword>
<protein>
    <recommendedName>
        <fullName evidence="4 11">Glutathione peroxidase</fullName>
    </recommendedName>
</protein>
<dbReference type="OrthoDB" id="446890at2759"/>
<dbReference type="GO" id="GO:0033554">
    <property type="term" value="P:cellular response to stress"/>
    <property type="evidence" value="ECO:0007669"/>
    <property type="project" value="UniProtKB-ARBA"/>
</dbReference>
<dbReference type="InterPro" id="IPR013376">
    <property type="entry name" value="Glut_perox_Gpx7"/>
</dbReference>
<organism evidence="13 14">
    <name type="scientific">Aquarana catesbeiana</name>
    <name type="common">American bullfrog</name>
    <name type="synonym">Rana catesbeiana</name>
    <dbReference type="NCBI Taxonomy" id="8400"/>
    <lineage>
        <taxon>Eukaryota</taxon>
        <taxon>Metazoa</taxon>
        <taxon>Chordata</taxon>
        <taxon>Craniata</taxon>
        <taxon>Vertebrata</taxon>
        <taxon>Euteleostomi</taxon>
        <taxon>Amphibia</taxon>
        <taxon>Batrachia</taxon>
        <taxon>Anura</taxon>
        <taxon>Neobatrachia</taxon>
        <taxon>Ranoidea</taxon>
        <taxon>Ranidae</taxon>
        <taxon>Aquarana</taxon>
    </lineage>
</organism>
<comment type="similarity">
    <text evidence="3 11">Belongs to the glutathione peroxidase family.</text>
</comment>
<feature type="transmembrane region" description="Helical" evidence="12">
    <location>
        <begin position="20"/>
        <end position="41"/>
    </location>
</feature>
<evidence type="ECO:0000256" key="10">
    <source>
        <dbReference type="PIRSR" id="PIRSR000303-1"/>
    </source>
</evidence>
<evidence type="ECO:0000256" key="9">
    <source>
        <dbReference type="ARBA" id="ARBA00023136"/>
    </source>
</evidence>
<comment type="subcellular location">
    <subcellularLocation>
        <location evidence="2">Membrane</location>
        <topology evidence="2">Single-pass membrane protein</topology>
    </subcellularLocation>
</comment>
<keyword evidence="14" id="KW-1185">Reference proteome</keyword>
<comment type="catalytic activity">
    <reaction evidence="1">
        <text>2 glutathione + H2O2 = glutathione disulfide + 2 H2O</text>
        <dbReference type="Rhea" id="RHEA:16833"/>
        <dbReference type="ChEBI" id="CHEBI:15377"/>
        <dbReference type="ChEBI" id="CHEBI:16240"/>
        <dbReference type="ChEBI" id="CHEBI:57925"/>
        <dbReference type="ChEBI" id="CHEBI:58297"/>
        <dbReference type="EC" id="1.11.1.9"/>
    </reaction>
</comment>
<evidence type="ECO:0000256" key="7">
    <source>
        <dbReference type="ARBA" id="ARBA00022989"/>
    </source>
</evidence>
<dbReference type="InterPro" id="IPR029760">
    <property type="entry name" value="GPX_CS"/>
</dbReference>
<dbReference type="GO" id="GO:0016020">
    <property type="term" value="C:membrane"/>
    <property type="evidence" value="ECO:0007669"/>
    <property type="project" value="UniProtKB-SubCell"/>
</dbReference>
<evidence type="ECO:0000256" key="1">
    <source>
        <dbReference type="ARBA" id="ARBA00000217"/>
    </source>
</evidence>
<dbReference type="GO" id="GO:0004602">
    <property type="term" value="F:glutathione peroxidase activity"/>
    <property type="evidence" value="ECO:0007669"/>
    <property type="project" value="UniProtKB-EC"/>
</dbReference>
<evidence type="ECO:0000256" key="11">
    <source>
        <dbReference type="RuleBase" id="RU000499"/>
    </source>
</evidence>
<dbReference type="Gene3D" id="3.40.30.10">
    <property type="entry name" value="Glutaredoxin"/>
    <property type="match status" value="1"/>
</dbReference>
<evidence type="ECO:0000256" key="6">
    <source>
        <dbReference type="ARBA" id="ARBA00022692"/>
    </source>
</evidence>
<dbReference type="PROSITE" id="PS51355">
    <property type="entry name" value="GLUTATHIONE_PEROXID_3"/>
    <property type="match status" value="1"/>
</dbReference>
<evidence type="ECO:0000313" key="14">
    <source>
        <dbReference type="Proteomes" id="UP000228934"/>
    </source>
</evidence>
<evidence type="ECO:0000256" key="4">
    <source>
        <dbReference type="ARBA" id="ARBA00012310"/>
    </source>
</evidence>
<evidence type="ECO:0000256" key="2">
    <source>
        <dbReference type="ARBA" id="ARBA00004167"/>
    </source>
</evidence>
<dbReference type="InterPro" id="IPR000889">
    <property type="entry name" value="Glutathione_peroxidase"/>
</dbReference>
<dbReference type="PANTHER" id="PTHR11592:SF7">
    <property type="entry name" value="GLUTATHIONE PEROXIDASE 8-RELATED"/>
    <property type="match status" value="1"/>
</dbReference>
<evidence type="ECO:0000256" key="3">
    <source>
        <dbReference type="ARBA" id="ARBA00006926"/>
    </source>
</evidence>
<name>A0A2G9RH81_AQUCT</name>
<feature type="active site" evidence="10">
    <location>
        <position position="80"/>
    </location>
</feature>
<evidence type="ECO:0000256" key="8">
    <source>
        <dbReference type="ARBA" id="ARBA00023002"/>
    </source>
</evidence>
<dbReference type="NCBIfam" id="TIGR02540">
    <property type="entry name" value="gpx7"/>
    <property type="match status" value="1"/>
</dbReference>
<evidence type="ECO:0000256" key="5">
    <source>
        <dbReference type="ARBA" id="ARBA00022559"/>
    </source>
</evidence>
<dbReference type="PIRSF" id="PIRSF000303">
    <property type="entry name" value="Glutathion_perox"/>
    <property type="match status" value="1"/>
</dbReference>
<keyword evidence="8 11" id="KW-0560">Oxidoreductase</keyword>
<evidence type="ECO:0000256" key="12">
    <source>
        <dbReference type="SAM" id="Phobius"/>
    </source>
</evidence>
<dbReference type="InterPro" id="IPR036249">
    <property type="entry name" value="Thioredoxin-like_sf"/>
</dbReference>
<dbReference type="AlphaFoldDB" id="A0A2G9RH81"/>
<keyword evidence="6 12" id="KW-0812">Transmembrane</keyword>
<dbReference type="FunFam" id="3.40.30.10:FF:000049">
    <property type="entry name" value="Glutathione peroxidase"/>
    <property type="match status" value="1"/>
</dbReference>
<keyword evidence="9 12" id="KW-0472">Membrane</keyword>
<dbReference type="PROSITE" id="PS00763">
    <property type="entry name" value="GLUTATHIONE_PEROXID_2"/>
    <property type="match status" value="1"/>
</dbReference>
<keyword evidence="7 12" id="KW-1133">Transmembrane helix</keyword>
<proteinExistence type="inferred from homology"/>
<dbReference type="PRINTS" id="PR01011">
    <property type="entry name" value="GLUTPROXDASE"/>
</dbReference>
<gene>
    <name evidence="13" type="ORF">AB205_0164970</name>
</gene>
<sequence>METLPSPFPLKSSSPKTKVFLVFFSMVLCTVALFILQLKFFKPRLKDFYSYEVKDSKGRPVALSKYRGKASLVVNVASGCQHTDANYRALQDLHREFGPSHFTVLAFPCNQFGESEPDSNREIEAFAKGNYGVSFPIFSKIKILGSEAEPAFRFLVDSTKKEPRWNFWKYLVNPQGQVVKIWRPEEHFDSIKGDVVAMVREIIKKKREDL</sequence>
<dbReference type="Pfam" id="PF00255">
    <property type="entry name" value="GSHPx"/>
    <property type="match status" value="1"/>
</dbReference>
<reference evidence="14" key="1">
    <citation type="journal article" date="2017" name="Nat. Commun.">
        <title>The North American bullfrog draft genome provides insight into hormonal regulation of long noncoding RNA.</title>
        <authorList>
            <person name="Hammond S.A."/>
            <person name="Warren R.L."/>
            <person name="Vandervalk B.P."/>
            <person name="Kucuk E."/>
            <person name="Khan H."/>
            <person name="Gibb E.A."/>
            <person name="Pandoh P."/>
            <person name="Kirk H."/>
            <person name="Zhao Y."/>
            <person name="Jones M."/>
            <person name="Mungall A.J."/>
            <person name="Coope R."/>
            <person name="Pleasance S."/>
            <person name="Moore R.A."/>
            <person name="Holt R.A."/>
            <person name="Round J.M."/>
            <person name="Ohora S."/>
            <person name="Walle B.V."/>
            <person name="Veldhoen N."/>
            <person name="Helbing C.C."/>
            <person name="Birol I."/>
        </authorList>
    </citation>
    <scope>NUCLEOTIDE SEQUENCE [LARGE SCALE GENOMIC DNA]</scope>
</reference>
<accession>A0A2G9RH81</accession>
<dbReference type="CDD" id="cd00340">
    <property type="entry name" value="GSH_Peroxidase"/>
    <property type="match status" value="1"/>
</dbReference>
<dbReference type="SUPFAM" id="SSF52833">
    <property type="entry name" value="Thioredoxin-like"/>
    <property type="match status" value="1"/>
</dbReference>
<dbReference type="GO" id="GO:0006979">
    <property type="term" value="P:response to oxidative stress"/>
    <property type="evidence" value="ECO:0007669"/>
    <property type="project" value="InterPro"/>
</dbReference>